<dbReference type="PANTHER" id="PTHR46401">
    <property type="entry name" value="GLYCOSYLTRANSFERASE WBBK-RELATED"/>
    <property type="match status" value="1"/>
</dbReference>
<dbReference type="GeneID" id="35121593"/>
<sequence>MKIIILGPVLWDSIWGHSQELTRILSEDHEITFLEPIVHSSNLSLSFQRTSKNRIPKNVQVIQRNTNFGLNLFYGIYGELSNIFYLIKNDYDLFITYYTTCGLLATLFSRLMGKKVILMYVDDLAEWYEPKIAKILTKHVFTPLVTKCSNLTITTAHKLEESVKSYNKHVECIPNGVNLSFFQNEEGSFNSINKFIVGFIGSFGSRINYEMLFETAKLLKSNKDIKFLFVGGGEGFDYFNDAVNELNWDNIQLLGVVPHSEVPNILSEMDICIIPFKINRLTDCICPVKLFEYWAMEKPVISTSFYEIKIIAKDKVIFADNSEELMNAILALKNNEQLRRKYADIGIQEVKKYDWNVLGDKYLKIISKLNESKL</sequence>
<name>A0A2H4VD78_9EURY</name>
<evidence type="ECO:0000256" key="1">
    <source>
        <dbReference type="ARBA" id="ARBA00022679"/>
    </source>
</evidence>
<evidence type="ECO:0000313" key="2">
    <source>
        <dbReference type="EMBL" id="AUB56000.1"/>
    </source>
</evidence>
<dbReference type="AlphaFoldDB" id="A0A2H4VD78"/>
<gene>
    <name evidence="2" type="ORF">BK007_08305</name>
</gene>
<proteinExistence type="predicted"/>
<accession>A0A2H4VD78</accession>
<evidence type="ECO:0000313" key="3">
    <source>
        <dbReference type="Proteomes" id="UP000232806"/>
    </source>
</evidence>
<protein>
    <recommendedName>
        <fullName evidence="4">Glycosyltransferase family 4 protein</fullName>
    </recommendedName>
</protein>
<organism evidence="2 3">
    <name type="scientific">Methanobacterium subterraneum</name>
    <dbReference type="NCBI Taxonomy" id="59277"/>
    <lineage>
        <taxon>Archaea</taxon>
        <taxon>Methanobacteriati</taxon>
        <taxon>Methanobacteriota</taxon>
        <taxon>Methanomada group</taxon>
        <taxon>Methanobacteria</taxon>
        <taxon>Methanobacteriales</taxon>
        <taxon>Methanobacteriaceae</taxon>
        <taxon>Methanobacterium</taxon>
    </lineage>
</organism>
<dbReference type="Proteomes" id="UP000232806">
    <property type="component" value="Chromosome"/>
</dbReference>
<dbReference type="RefSeq" id="WP_100905977.1">
    <property type="nucleotide sequence ID" value="NZ_CP017766.1"/>
</dbReference>
<dbReference type="GO" id="GO:0016757">
    <property type="term" value="F:glycosyltransferase activity"/>
    <property type="evidence" value="ECO:0007669"/>
    <property type="project" value="TreeGrafter"/>
</dbReference>
<dbReference type="OrthoDB" id="71152at2157"/>
<dbReference type="CDD" id="cd03794">
    <property type="entry name" value="GT4_WbuB-like"/>
    <property type="match status" value="1"/>
</dbReference>
<dbReference type="Pfam" id="PF13692">
    <property type="entry name" value="Glyco_trans_1_4"/>
    <property type="match status" value="1"/>
</dbReference>
<reference evidence="2 3" key="1">
    <citation type="submission" date="2016-10" db="EMBL/GenBank/DDBJ databases">
        <title>Comparative genomics between deep and shallow subseafloor isolates.</title>
        <authorList>
            <person name="Ishii S."/>
            <person name="Miller J.R."/>
            <person name="Sutton G."/>
            <person name="Suzuki S."/>
            <person name="Methe B."/>
            <person name="Inagaki F."/>
            <person name="Imachi H."/>
        </authorList>
    </citation>
    <scope>NUCLEOTIDE SEQUENCE [LARGE SCALE GENOMIC DNA]</scope>
    <source>
        <strain evidence="2 3">MO-MB1</strain>
    </source>
</reference>
<evidence type="ECO:0008006" key="4">
    <source>
        <dbReference type="Google" id="ProtNLM"/>
    </source>
</evidence>
<dbReference type="PANTHER" id="PTHR46401:SF2">
    <property type="entry name" value="GLYCOSYLTRANSFERASE WBBK-RELATED"/>
    <property type="match status" value="1"/>
</dbReference>
<dbReference type="EMBL" id="CP017766">
    <property type="protein sequence ID" value="AUB56000.1"/>
    <property type="molecule type" value="Genomic_DNA"/>
</dbReference>
<dbReference type="SUPFAM" id="SSF53756">
    <property type="entry name" value="UDP-Glycosyltransferase/glycogen phosphorylase"/>
    <property type="match status" value="1"/>
</dbReference>
<keyword evidence="1" id="KW-0808">Transferase</keyword>
<dbReference type="Gene3D" id="3.40.50.2000">
    <property type="entry name" value="Glycogen Phosphorylase B"/>
    <property type="match status" value="2"/>
</dbReference>